<keyword evidence="4 7" id="KW-0812">Transmembrane</keyword>
<proteinExistence type="inferred from homology"/>
<dbReference type="PANTHER" id="PTHR32322">
    <property type="entry name" value="INNER MEMBRANE TRANSPORTER"/>
    <property type="match status" value="1"/>
</dbReference>
<accession>A0ABS6EP91</accession>
<name>A0ABS6EP91_9FIRM</name>
<feature type="transmembrane region" description="Helical" evidence="7">
    <location>
        <begin position="46"/>
        <end position="64"/>
    </location>
</feature>
<evidence type="ECO:0000313" key="9">
    <source>
        <dbReference type="EMBL" id="MBU5489514.1"/>
    </source>
</evidence>
<keyword evidence="3" id="KW-1003">Cell membrane</keyword>
<comment type="similarity">
    <text evidence="2">Belongs to the EamA transporter family.</text>
</comment>
<dbReference type="RefSeq" id="WP_216469107.1">
    <property type="nucleotide sequence ID" value="NZ_JAHLQI010000001.1"/>
</dbReference>
<feature type="transmembrane region" description="Helical" evidence="7">
    <location>
        <begin position="132"/>
        <end position="152"/>
    </location>
</feature>
<dbReference type="InterPro" id="IPR000620">
    <property type="entry name" value="EamA_dom"/>
</dbReference>
<evidence type="ECO:0000256" key="4">
    <source>
        <dbReference type="ARBA" id="ARBA00022692"/>
    </source>
</evidence>
<evidence type="ECO:0000256" key="1">
    <source>
        <dbReference type="ARBA" id="ARBA00004651"/>
    </source>
</evidence>
<dbReference type="InterPro" id="IPR050638">
    <property type="entry name" value="AA-Vitamin_Transporters"/>
</dbReference>
<feature type="transmembrane region" description="Helical" evidence="7">
    <location>
        <begin position="190"/>
        <end position="209"/>
    </location>
</feature>
<evidence type="ECO:0000256" key="7">
    <source>
        <dbReference type="SAM" id="Phobius"/>
    </source>
</evidence>
<evidence type="ECO:0000259" key="8">
    <source>
        <dbReference type="Pfam" id="PF00892"/>
    </source>
</evidence>
<keyword evidence="10" id="KW-1185">Reference proteome</keyword>
<gene>
    <name evidence="9" type="ORF">KQI75_02530</name>
</gene>
<evidence type="ECO:0000256" key="6">
    <source>
        <dbReference type="ARBA" id="ARBA00023136"/>
    </source>
</evidence>
<dbReference type="EMBL" id="JAHLQI010000001">
    <property type="protein sequence ID" value="MBU5489514.1"/>
    <property type="molecule type" value="Genomic_DNA"/>
</dbReference>
<sequence length="308" mass="33338">MDKATHSHLIKGYIITICGGLGWAIGGACGQILFRDCGVDADWLVPIRMFLAGLMVLAIAKLCGKPIGAVWRDKASIFPLLVFALIGTAMCQYSYYAAIQYTNVAFATVMTYMSPIVILLFVLVHSRRLPKLYELTSVILVAVGATLCATHGDLSALAVPPIGLAWGLISAVCFAFYTLCPRRLMQKFDVMSIVGWGMTIGGGMMLLIFRPWTRQGVQYNVKLFVLMAVVIVFGTILAFNLYQTGCSIVGSMVGGVLSSVEPVASVIISAFLLHTSFVVQDFAGFALILITIPIMTLGDYREVRAQGK</sequence>
<feature type="domain" description="EamA" evidence="8">
    <location>
        <begin position="162"/>
        <end position="295"/>
    </location>
</feature>
<dbReference type="Proteomes" id="UP000783588">
    <property type="component" value="Unassembled WGS sequence"/>
</dbReference>
<feature type="transmembrane region" description="Helical" evidence="7">
    <location>
        <begin position="104"/>
        <end position="125"/>
    </location>
</feature>
<dbReference type="Pfam" id="PF00892">
    <property type="entry name" value="EamA"/>
    <property type="match status" value="2"/>
</dbReference>
<evidence type="ECO:0000256" key="2">
    <source>
        <dbReference type="ARBA" id="ARBA00007362"/>
    </source>
</evidence>
<feature type="domain" description="EamA" evidence="8">
    <location>
        <begin position="11"/>
        <end position="147"/>
    </location>
</feature>
<keyword evidence="6 7" id="KW-0472">Membrane</keyword>
<reference evidence="9 10" key="1">
    <citation type="submission" date="2021-06" db="EMBL/GenBank/DDBJ databases">
        <authorList>
            <person name="Sun Q."/>
            <person name="Li D."/>
        </authorList>
    </citation>
    <scope>NUCLEOTIDE SEQUENCE [LARGE SCALE GENOMIC DNA]</scope>
    <source>
        <strain evidence="9 10">MSJd-7</strain>
    </source>
</reference>
<feature type="transmembrane region" description="Helical" evidence="7">
    <location>
        <begin position="158"/>
        <end position="178"/>
    </location>
</feature>
<dbReference type="PANTHER" id="PTHR32322:SF18">
    <property type="entry name" value="S-ADENOSYLMETHIONINE_S-ADENOSYLHOMOCYSTEINE TRANSPORTER"/>
    <property type="match status" value="1"/>
</dbReference>
<evidence type="ECO:0000256" key="5">
    <source>
        <dbReference type="ARBA" id="ARBA00022989"/>
    </source>
</evidence>
<evidence type="ECO:0000313" key="10">
    <source>
        <dbReference type="Proteomes" id="UP000783588"/>
    </source>
</evidence>
<feature type="transmembrane region" description="Helical" evidence="7">
    <location>
        <begin position="249"/>
        <end position="271"/>
    </location>
</feature>
<feature type="transmembrane region" description="Helical" evidence="7">
    <location>
        <begin position="76"/>
        <end position="98"/>
    </location>
</feature>
<protein>
    <submittedName>
        <fullName evidence="9">DMT family transporter</fullName>
    </submittedName>
</protein>
<keyword evidence="5 7" id="KW-1133">Transmembrane helix</keyword>
<dbReference type="PROSITE" id="PS51257">
    <property type="entry name" value="PROKAR_LIPOPROTEIN"/>
    <property type="match status" value="1"/>
</dbReference>
<evidence type="ECO:0000256" key="3">
    <source>
        <dbReference type="ARBA" id="ARBA00022475"/>
    </source>
</evidence>
<comment type="subcellular location">
    <subcellularLocation>
        <location evidence="1">Cell membrane</location>
        <topology evidence="1">Multi-pass membrane protein</topology>
    </subcellularLocation>
</comment>
<feature type="transmembrane region" description="Helical" evidence="7">
    <location>
        <begin position="277"/>
        <end position="298"/>
    </location>
</feature>
<feature type="transmembrane region" description="Helical" evidence="7">
    <location>
        <begin position="221"/>
        <end position="242"/>
    </location>
</feature>
<organism evidence="9 10">
    <name type="scientific">Butyricicoccus intestinisimiae</name>
    <dbReference type="NCBI Taxonomy" id="2841509"/>
    <lineage>
        <taxon>Bacteria</taxon>
        <taxon>Bacillati</taxon>
        <taxon>Bacillota</taxon>
        <taxon>Clostridia</taxon>
        <taxon>Eubacteriales</taxon>
        <taxon>Butyricicoccaceae</taxon>
        <taxon>Butyricicoccus</taxon>
    </lineage>
</organism>
<comment type="caution">
    <text evidence="9">The sequence shown here is derived from an EMBL/GenBank/DDBJ whole genome shotgun (WGS) entry which is preliminary data.</text>
</comment>
<feature type="transmembrane region" description="Helical" evidence="7">
    <location>
        <begin position="12"/>
        <end position="34"/>
    </location>
</feature>